<reference evidence="2" key="1">
    <citation type="journal article" date="2022" name="Mol. Ecol. Resour.">
        <title>The genomes of chicory, endive, great burdock and yacon provide insights into Asteraceae palaeo-polyploidization history and plant inulin production.</title>
        <authorList>
            <person name="Fan W."/>
            <person name="Wang S."/>
            <person name="Wang H."/>
            <person name="Wang A."/>
            <person name="Jiang F."/>
            <person name="Liu H."/>
            <person name="Zhao H."/>
            <person name="Xu D."/>
            <person name="Zhang Y."/>
        </authorList>
    </citation>
    <scope>NUCLEOTIDE SEQUENCE [LARGE SCALE GENOMIC DNA]</scope>
    <source>
        <strain evidence="2">cv. Punajuju</strain>
    </source>
</reference>
<name>A0ACB9EX46_CICIN</name>
<comment type="caution">
    <text evidence="1">The sequence shown here is derived from an EMBL/GenBank/DDBJ whole genome shotgun (WGS) entry which is preliminary data.</text>
</comment>
<reference evidence="1 2" key="2">
    <citation type="journal article" date="2022" name="Mol. Ecol. Resour.">
        <title>The genomes of chicory, endive, great burdock and yacon provide insights into Asteraceae paleo-polyploidization history and plant inulin production.</title>
        <authorList>
            <person name="Fan W."/>
            <person name="Wang S."/>
            <person name="Wang H."/>
            <person name="Wang A."/>
            <person name="Jiang F."/>
            <person name="Liu H."/>
            <person name="Zhao H."/>
            <person name="Xu D."/>
            <person name="Zhang Y."/>
        </authorList>
    </citation>
    <scope>NUCLEOTIDE SEQUENCE [LARGE SCALE GENOMIC DNA]</scope>
    <source>
        <strain evidence="2">cv. Punajuju</strain>
        <tissue evidence="1">Leaves</tissue>
    </source>
</reference>
<organism evidence="1 2">
    <name type="scientific">Cichorium intybus</name>
    <name type="common">Chicory</name>
    <dbReference type="NCBI Taxonomy" id="13427"/>
    <lineage>
        <taxon>Eukaryota</taxon>
        <taxon>Viridiplantae</taxon>
        <taxon>Streptophyta</taxon>
        <taxon>Embryophyta</taxon>
        <taxon>Tracheophyta</taxon>
        <taxon>Spermatophyta</taxon>
        <taxon>Magnoliopsida</taxon>
        <taxon>eudicotyledons</taxon>
        <taxon>Gunneridae</taxon>
        <taxon>Pentapetalae</taxon>
        <taxon>asterids</taxon>
        <taxon>campanulids</taxon>
        <taxon>Asterales</taxon>
        <taxon>Asteraceae</taxon>
        <taxon>Cichorioideae</taxon>
        <taxon>Cichorieae</taxon>
        <taxon>Cichoriinae</taxon>
        <taxon>Cichorium</taxon>
    </lineage>
</organism>
<accession>A0ACB9EX46</accession>
<sequence length="90" mass="10002">MPAVRLSLALWLHKAVVAIRHADLEDLRWKVFDVEGQSKKSAMYSGNSKKTVQILDYAEMELGNNKKGLTLGLAFGSEAQQRIRSVLVSS</sequence>
<dbReference type="EMBL" id="CM042011">
    <property type="protein sequence ID" value="KAI3763529.1"/>
    <property type="molecule type" value="Genomic_DNA"/>
</dbReference>
<keyword evidence="2" id="KW-1185">Reference proteome</keyword>
<dbReference type="Proteomes" id="UP001055811">
    <property type="component" value="Linkage Group LG03"/>
</dbReference>
<gene>
    <name evidence="1" type="ORF">L2E82_13443</name>
</gene>
<protein>
    <submittedName>
        <fullName evidence="1">Uncharacterized protein</fullName>
    </submittedName>
</protein>
<proteinExistence type="predicted"/>
<evidence type="ECO:0000313" key="2">
    <source>
        <dbReference type="Proteomes" id="UP001055811"/>
    </source>
</evidence>
<evidence type="ECO:0000313" key="1">
    <source>
        <dbReference type="EMBL" id="KAI3763529.1"/>
    </source>
</evidence>